<dbReference type="SUPFAM" id="SSF49854">
    <property type="entry name" value="Spermadhesin, CUB domain"/>
    <property type="match status" value="2"/>
</dbReference>
<reference evidence="5" key="2">
    <citation type="submission" date="2021-09" db="EMBL/GenBank/DDBJ databases">
        <authorList>
            <person name="Jia N."/>
            <person name="Wang J."/>
            <person name="Shi W."/>
            <person name="Du L."/>
            <person name="Sun Y."/>
            <person name="Zhan W."/>
            <person name="Jiang J."/>
            <person name="Wang Q."/>
            <person name="Zhang B."/>
            <person name="Ji P."/>
            <person name="Sakyi L.B."/>
            <person name="Cui X."/>
            <person name="Yuan T."/>
            <person name="Jiang B."/>
            <person name="Yang W."/>
            <person name="Lam T.T.-Y."/>
            <person name="Chang Q."/>
            <person name="Ding S."/>
            <person name="Wang X."/>
            <person name="Zhu J."/>
            <person name="Ruan X."/>
            <person name="Zhao L."/>
            <person name="Wei J."/>
            <person name="Que T."/>
            <person name="Du C."/>
            <person name="Cheng J."/>
            <person name="Dai P."/>
            <person name="Han X."/>
            <person name="Huang E."/>
            <person name="Gao Y."/>
            <person name="Liu J."/>
            <person name="Shao H."/>
            <person name="Ye R."/>
            <person name="Li L."/>
            <person name="Wei W."/>
            <person name="Wang X."/>
            <person name="Wang C."/>
            <person name="Huo Q."/>
            <person name="Li W."/>
            <person name="Guo W."/>
            <person name="Chen H."/>
            <person name="Chen S."/>
            <person name="Zhou L."/>
            <person name="Zhou L."/>
            <person name="Ni X."/>
            <person name="Tian J."/>
            <person name="Zhou Y."/>
            <person name="Sheng Y."/>
            <person name="Liu T."/>
            <person name="Pan Y."/>
            <person name="Xia L."/>
            <person name="Li J."/>
            <person name="Zhao F."/>
            <person name="Cao W."/>
        </authorList>
    </citation>
    <scope>NUCLEOTIDE SEQUENCE</scope>
    <source>
        <strain evidence="5">Rsan-2018</strain>
        <tissue evidence="5">Larvae</tissue>
    </source>
</reference>
<dbReference type="EMBL" id="JABSTV010001245">
    <property type="protein sequence ID" value="KAH7983808.1"/>
    <property type="molecule type" value="Genomic_DNA"/>
</dbReference>
<feature type="domain" description="CUB" evidence="4">
    <location>
        <begin position="169"/>
        <end position="287"/>
    </location>
</feature>
<comment type="caution">
    <text evidence="3">Lacks conserved residue(s) required for the propagation of feature annotation.</text>
</comment>
<dbReference type="Proteomes" id="UP000821837">
    <property type="component" value="Chromosome 1"/>
</dbReference>
<feature type="disulfide bond" evidence="3">
    <location>
        <begin position="304"/>
        <end position="322"/>
    </location>
</feature>
<evidence type="ECO:0000256" key="3">
    <source>
        <dbReference type="PROSITE-ProRule" id="PRU00124"/>
    </source>
</evidence>
<dbReference type="AlphaFoldDB" id="A0A9D4TAI8"/>
<evidence type="ECO:0000313" key="5">
    <source>
        <dbReference type="EMBL" id="KAH7983808.1"/>
    </source>
</evidence>
<comment type="caution">
    <text evidence="5">The sequence shown here is derived from an EMBL/GenBank/DDBJ whole genome shotgun (WGS) entry which is preliminary data.</text>
</comment>
<dbReference type="PANTHER" id="PTHR24251">
    <property type="entry name" value="OVOCHYMASE-RELATED"/>
    <property type="match status" value="1"/>
</dbReference>
<dbReference type="InterPro" id="IPR002172">
    <property type="entry name" value="LDrepeatLR_classA_rpt"/>
</dbReference>
<dbReference type="CDD" id="cd00112">
    <property type="entry name" value="LDLa"/>
    <property type="match status" value="1"/>
</dbReference>
<dbReference type="VEuPathDB" id="VectorBase:RSAN_050173"/>
<dbReference type="InterPro" id="IPR000859">
    <property type="entry name" value="CUB_dom"/>
</dbReference>
<dbReference type="PROSITE" id="PS01209">
    <property type="entry name" value="LDLRA_1"/>
    <property type="match status" value="1"/>
</dbReference>
<dbReference type="PROSITE" id="PS50068">
    <property type="entry name" value="LDLRA_2"/>
    <property type="match status" value="1"/>
</dbReference>
<proteinExistence type="predicted"/>
<keyword evidence="2 3" id="KW-1015">Disulfide bond</keyword>
<dbReference type="SUPFAM" id="SSF57424">
    <property type="entry name" value="LDL receptor-like module"/>
    <property type="match status" value="1"/>
</dbReference>
<dbReference type="InterPro" id="IPR036055">
    <property type="entry name" value="LDL_receptor-like_sf"/>
</dbReference>
<feature type="domain" description="CUB" evidence="4">
    <location>
        <begin position="39"/>
        <end position="156"/>
    </location>
</feature>
<dbReference type="PANTHER" id="PTHR24251:SF28">
    <property type="entry name" value="NEUROPILIN AND TOLLOID-LIKE, ISOFORM B"/>
    <property type="match status" value="1"/>
</dbReference>
<evidence type="ECO:0000256" key="1">
    <source>
        <dbReference type="ARBA" id="ARBA00022737"/>
    </source>
</evidence>
<dbReference type="CDD" id="cd00041">
    <property type="entry name" value="CUB"/>
    <property type="match status" value="2"/>
</dbReference>
<organism evidence="5 6">
    <name type="scientific">Rhipicephalus sanguineus</name>
    <name type="common">Brown dog tick</name>
    <name type="synonym">Ixodes sanguineus</name>
    <dbReference type="NCBI Taxonomy" id="34632"/>
    <lineage>
        <taxon>Eukaryota</taxon>
        <taxon>Metazoa</taxon>
        <taxon>Ecdysozoa</taxon>
        <taxon>Arthropoda</taxon>
        <taxon>Chelicerata</taxon>
        <taxon>Arachnida</taxon>
        <taxon>Acari</taxon>
        <taxon>Parasitiformes</taxon>
        <taxon>Ixodida</taxon>
        <taxon>Ixodoidea</taxon>
        <taxon>Ixodidae</taxon>
        <taxon>Rhipicephalinae</taxon>
        <taxon>Rhipicephalus</taxon>
        <taxon>Rhipicephalus</taxon>
    </lineage>
</organism>
<reference evidence="5" key="1">
    <citation type="journal article" date="2020" name="Cell">
        <title>Large-Scale Comparative Analyses of Tick Genomes Elucidate Their Genetic Diversity and Vector Capacities.</title>
        <authorList>
            <consortium name="Tick Genome and Microbiome Consortium (TIGMIC)"/>
            <person name="Jia N."/>
            <person name="Wang J."/>
            <person name="Shi W."/>
            <person name="Du L."/>
            <person name="Sun Y."/>
            <person name="Zhan W."/>
            <person name="Jiang J.F."/>
            <person name="Wang Q."/>
            <person name="Zhang B."/>
            <person name="Ji P."/>
            <person name="Bell-Sakyi L."/>
            <person name="Cui X.M."/>
            <person name="Yuan T.T."/>
            <person name="Jiang B.G."/>
            <person name="Yang W.F."/>
            <person name="Lam T.T."/>
            <person name="Chang Q.C."/>
            <person name="Ding S.J."/>
            <person name="Wang X.J."/>
            <person name="Zhu J.G."/>
            <person name="Ruan X.D."/>
            <person name="Zhao L."/>
            <person name="Wei J.T."/>
            <person name="Ye R.Z."/>
            <person name="Que T.C."/>
            <person name="Du C.H."/>
            <person name="Zhou Y.H."/>
            <person name="Cheng J.X."/>
            <person name="Dai P.F."/>
            <person name="Guo W.B."/>
            <person name="Han X.H."/>
            <person name="Huang E.J."/>
            <person name="Li L.F."/>
            <person name="Wei W."/>
            <person name="Gao Y.C."/>
            <person name="Liu J.Z."/>
            <person name="Shao H.Z."/>
            <person name="Wang X."/>
            <person name="Wang C.C."/>
            <person name="Yang T.C."/>
            <person name="Huo Q.B."/>
            <person name="Li W."/>
            <person name="Chen H.Y."/>
            <person name="Chen S.E."/>
            <person name="Zhou L.G."/>
            <person name="Ni X.B."/>
            <person name="Tian J.H."/>
            <person name="Sheng Y."/>
            <person name="Liu T."/>
            <person name="Pan Y.S."/>
            <person name="Xia L.Y."/>
            <person name="Li J."/>
            <person name="Zhao F."/>
            <person name="Cao W.C."/>
        </authorList>
    </citation>
    <scope>NUCLEOTIDE SEQUENCE</scope>
    <source>
        <strain evidence="5">Rsan-2018</strain>
    </source>
</reference>
<keyword evidence="1" id="KW-0677">Repeat</keyword>
<dbReference type="PROSITE" id="PS01180">
    <property type="entry name" value="CUB"/>
    <property type="match status" value="2"/>
</dbReference>
<keyword evidence="6" id="KW-1185">Reference proteome</keyword>
<accession>A0A9D4TAI8</accession>
<evidence type="ECO:0000256" key="2">
    <source>
        <dbReference type="ARBA" id="ARBA00023157"/>
    </source>
</evidence>
<name>A0A9D4TAI8_RHISA</name>
<evidence type="ECO:0000259" key="4">
    <source>
        <dbReference type="PROSITE" id="PS01180"/>
    </source>
</evidence>
<dbReference type="FunFam" id="2.60.120.290:FF:000013">
    <property type="entry name" value="Membrane frizzled-related protein"/>
    <property type="match status" value="1"/>
</dbReference>
<dbReference type="SMART" id="SM00192">
    <property type="entry name" value="LDLa"/>
    <property type="match status" value="1"/>
</dbReference>
<dbReference type="SMART" id="SM00042">
    <property type="entry name" value="CUB"/>
    <property type="match status" value="2"/>
</dbReference>
<gene>
    <name evidence="5" type="ORF">HPB52_014580</name>
</gene>
<dbReference type="Gene3D" id="2.60.120.290">
    <property type="entry name" value="Spermadhesin, CUB domain"/>
    <property type="match status" value="2"/>
</dbReference>
<dbReference type="Gene3D" id="4.10.400.10">
    <property type="entry name" value="Low-density Lipoprotein Receptor"/>
    <property type="match status" value="1"/>
</dbReference>
<dbReference type="InterPro" id="IPR035914">
    <property type="entry name" value="Sperma_CUB_dom_sf"/>
</dbReference>
<sequence>MEGILVRVIKEAGGYDSTCKEIKSFKWGELDEVERARICHNFTEGDKVRQELYSPLYNGTNHYPNNTECTRVIRAPYNHMVRLDFRDRFHLEESPTCEFDYLEIRNGAYAYSPLEARLCGETFPKPVQSEGRHLWLKFSSDASIEYTGFKAVYTFKPAPKTHEPPPEECLFNVEGSHGVIGSEDIKPSQLEHSRQNKLPLECTWSIRVKPSWKMYLTFLEYKLADPNNCRSNFVDILAEEPQHESLSHFCGTMAEPTQSKSNHVKVRYYAEHGALKGGNFSILFTAFREISSGERCDPETEFSCDDGWCIDVKLKCNGQFNCKYRYDEESSICHVGELRHAM</sequence>
<evidence type="ECO:0000313" key="6">
    <source>
        <dbReference type="Proteomes" id="UP000821837"/>
    </source>
</evidence>
<protein>
    <recommendedName>
        <fullName evidence="4">CUB domain-containing protein</fullName>
    </recommendedName>
</protein>
<dbReference type="Pfam" id="PF00431">
    <property type="entry name" value="CUB"/>
    <property type="match status" value="2"/>
</dbReference>
<dbReference type="InterPro" id="IPR023415">
    <property type="entry name" value="LDLR_class-A_CS"/>
</dbReference>